<dbReference type="SUPFAM" id="SSF109755">
    <property type="entry name" value="PhoU-like"/>
    <property type="match status" value="1"/>
</dbReference>
<dbReference type="Pfam" id="PF01895">
    <property type="entry name" value="PhoU"/>
    <property type="match status" value="2"/>
</dbReference>
<dbReference type="Gene3D" id="1.20.58.220">
    <property type="entry name" value="Phosphate transport system protein phou homolog 2, domain 2"/>
    <property type="match status" value="1"/>
</dbReference>
<dbReference type="KEGG" id="scla:SCLARK_00577"/>
<dbReference type="AlphaFoldDB" id="A0A1Y0KZR8"/>
<dbReference type="OrthoDB" id="9814256at2"/>
<proteinExistence type="predicted"/>
<keyword evidence="3" id="KW-1185">Reference proteome</keyword>
<dbReference type="InterPro" id="IPR038078">
    <property type="entry name" value="PhoU-like_sf"/>
</dbReference>
<dbReference type="PANTHER" id="PTHR42930">
    <property type="entry name" value="PHOSPHATE-SPECIFIC TRANSPORT SYSTEM ACCESSORY PROTEIN PHOU"/>
    <property type="match status" value="1"/>
</dbReference>
<evidence type="ECO:0000313" key="2">
    <source>
        <dbReference type="EMBL" id="ATX70689.1"/>
    </source>
</evidence>
<feature type="domain" description="PhoU" evidence="1">
    <location>
        <begin position="23"/>
        <end position="105"/>
    </location>
</feature>
<dbReference type="NCBIfam" id="TIGR02135">
    <property type="entry name" value="phoU_full"/>
    <property type="match status" value="1"/>
</dbReference>
<gene>
    <name evidence="2" type="primary">phoU</name>
    <name evidence="2" type="ORF">SCLAR_v1c03590</name>
</gene>
<dbReference type="InterPro" id="IPR028366">
    <property type="entry name" value="PhoU"/>
</dbReference>
<reference evidence="2 3" key="1">
    <citation type="submission" date="2017-11" db="EMBL/GenBank/DDBJ databases">
        <title>Complete genome sequence of Spiroplasma clarkii CN-5 (DSM 19994).</title>
        <authorList>
            <person name="Tsai Y.-M."/>
            <person name="Chang A."/>
            <person name="Lo W.-S."/>
            <person name="Kuo C.-H."/>
        </authorList>
    </citation>
    <scope>NUCLEOTIDE SEQUENCE [LARGE SCALE GENOMIC DNA]</scope>
    <source>
        <strain evidence="2 3">CN-5</strain>
    </source>
</reference>
<sequence length="233" mass="26814">MSYNKILDNDIKAIKKDLFNLVEATKSQYAKTFDALKKEDFALAQQVVDGDLKINDMQNNFTKMALWKIAKQQMVAGDLRLAVGGILISREIERIADVAKHICNYTIKYKPEPLEIDMISKMFDQVNAMLNIIFSLIENYTDDQHHKVMKIEKSLNEQFYSLSVALAERIKESKTDSEAEKAISTIRQLKNLERAGEHLINTEETLQFIRTGKFEEIEESLIETIDEESKTSK</sequence>
<dbReference type="RefSeq" id="WP_100254250.1">
    <property type="nucleotide sequence ID" value="NZ_CP015819.1"/>
</dbReference>
<dbReference type="GO" id="GO:0045936">
    <property type="term" value="P:negative regulation of phosphate metabolic process"/>
    <property type="evidence" value="ECO:0007669"/>
    <property type="project" value="InterPro"/>
</dbReference>
<organism evidence="2 3">
    <name type="scientific">Spiroplasma clarkii</name>
    <dbReference type="NCBI Taxonomy" id="2139"/>
    <lineage>
        <taxon>Bacteria</taxon>
        <taxon>Bacillati</taxon>
        <taxon>Mycoplasmatota</taxon>
        <taxon>Mollicutes</taxon>
        <taxon>Entomoplasmatales</taxon>
        <taxon>Spiroplasmataceae</taxon>
        <taxon>Spiroplasma</taxon>
    </lineage>
</organism>
<feature type="domain" description="PhoU" evidence="1">
    <location>
        <begin position="119"/>
        <end position="201"/>
    </location>
</feature>
<protein>
    <submittedName>
        <fullName evidence="2">Phosphate transport system regulator PhoU</fullName>
    </submittedName>
</protein>
<dbReference type="InterPro" id="IPR026022">
    <property type="entry name" value="PhoU_dom"/>
</dbReference>
<evidence type="ECO:0000259" key="1">
    <source>
        <dbReference type="Pfam" id="PF01895"/>
    </source>
</evidence>
<dbReference type="GO" id="GO:0030643">
    <property type="term" value="P:intracellular phosphate ion homeostasis"/>
    <property type="evidence" value="ECO:0007669"/>
    <property type="project" value="InterPro"/>
</dbReference>
<dbReference type="EMBL" id="CP024870">
    <property type="protein sequence ID" value="ATX70689.1"/>
    <property type="molecule type" value="Genomic_DNA"/>
</dbReference>
<accession>A0A1Y0KZR8</accession>
<dbReference type="Proteomes" id="UP000231179">
    <property type="component" value="Chromosome"/>
</dbReference>
<name>A0A1Y0KZR8_9MOLU</name>
<dbReference type="PANTHER" id="PTHR42930:SF3">
    <property type="entry name" value="PHOSPHATE-SPECIFIC TRANSPORT SYSTEM ACCESSORY PROTEIN PHOU"/>
    <property type="match status" value="1"/>
</dbReference>
<evidence type="ECO:0000313" key="3">
    <source>
        <dbReference type="Proteomes" id="UP000231179"/>
    </source>
</evidence>